<dbReference type="EMBL" id="CAJOBE010046461">
    <property type="protein sequence ID" value="CAF4343548.1"/>
    <property type="molecule type" value="Genomic_DNA"/>
</dbReference>
<dbReference type="Proteomes" id="UP000663874">
    <property type="component" value="Unassembled WGS sequence"/>
</dbReference>
<proteinExistence type="predicted"/>
<evidence type="ECO:0000313" key="2">
    <source>
        <dbReference type="Proteomes" id="UP000663874"/>
    </source>
</evidence>
<gene>
    <name evidence="1" type="ORF">FNK824_LOCUS42098</name>
</gene>
<evidence type="ECO:0000313" key="1">
    <source>
        <dbReference type="EMBL" id="CAF4343548.1"/>
    </source>
</evidence>
<feature type="non-terminal residue" evidence="1">
    <location>
        <position position="34"/>
    </location>
</feature>
<reference evidence="1" key="1">
    <citation type="submission" date="2021-02" db="EMBL/GenBank/DDBJ databases">
        <authorList>
            <person name="Nowell W R."/>
        </authorList>
    </citation>
    <scope>NUCLEOTIDE SEQUENCE</scope>
</reference>
<accession>A0A820KG02</accession>
<sequence length="34" mass="4131">MEYLIANKEMYETTKTLDILRDDTYFKDEKGNLK</sequence>
<protein>
    <submittedName>
        <fullName evidence="1">Uncharacterized protein</fullName>
    </submittedName>
</protein>
<comment type="caution">
    <text evidence="1">The sequence shown here is derived from an EMBL/GenBank/DDBJ whole genome shotgun (WGS) entry which is preliminary data.</text>
</comment>
<dbReference type="AlphaFoldDB" id="A0A820KG02"/>
<organism evidence="1 2">
    <name type="scientific">Rotaria sordida</name>
    <dbReference type="NCBI Taxonomy" id="392033"/>
    <lineage>
        <taxon>Eukaryota</taxon>
        <taxon>Metazoa</taxon>
        <taxon>Spiralia</taxon>
        <taxon>Gnathifera</taxon>
        <taxon>Rotifera</taxon>
        <taxon>Eurotatoria</taxon>
        <taxon>Bdelloidea</taxon>
        <taxon>Philodinida</taxon>
        <taxon>Philodinidae</taxon>
        <taxon>Rotaria</taxon>
    </lineage>
</organism>
<name>A0A820KG02_9BILA</name>